<gene>
    <name evidence="3" type="ORF">DAEQUDRAFT_734023</name>
</gene>
<dbReference type="OrthoDB" id="406156at2759"/>
<dbReference type="InterPro" id="IPR044861">
    <property type="entry name" value="IPNS-like_FE2OG_OXY"/>
</dbReference>
<feature type="domain" description="Non-haem dioxygenase N-terminal" evidence="2">
    <location>
        <begin position="27"/>
        <end position="135"/>
    </location>
</feature>
<evidence type="ECO:0000313" key="4">
    <source>
        <dbReference type="Proteomes" id="UP000076727"/>
    </source>
</evidence>
<dbReference type="Pfam" id="PF14226">
    <property type="entry name" value="DIOX_N"/>
    <property type="match status" value="1"/>
</dbReference>
<dbReference type="InterPro" id="IPR050231">
    <property type="entry name" value="Iron_ascorbate_oxido_reductase"/>
</dbReference>
<dbReference type="EMBL" id="KV429205">
    <property type="protein sequence ID" value="KZT63267.1"/>
    <property type="molecule type" value="Genomic_DNA"/>
</dbReference>
<organism evidence="3 4">
    <name type="scientific">Daedalea quercina L-15889</name>
    <dbReference type="NCBI Taxonomy" id="1314783"/>
    <lineage>
        <taxon>Eukaryota</taxon>
        <taxon>Fungi</taxon>
        <taxon>Dikarya</taxon>
        <taxon>Basidiomycota</taxon>
        <taxon>Agaricomycotina</taxon>
        <taxon>Agaricomycetes</taxon>
        <taxon>Polyporales</taxon>
        <taxon>Fomitopsis</taxon>
    </lineage>
</organism>
<dbReference type="PANTHER" id="PTHR47990">
    <property type="entry name" value="2-OXOGLUTARATE (2OG) AND FE(II)-DEPENDENT OXYGENASE SUPERFAMILY PROTEIN-RELATED"/>
    <property type="match status" value="1"/>
</dbReference>
<dbReference type="STRING" id="1314783.A0A165KKS3"/>
<name>A0A165KKS3_9APHY</name>
<evidence type="ECO:0000313" key="3">
    <source>
        <dbReference type="EMBL" id="KZT63267.1"/>
    </source>
</evidence>
<dbReference type="InterPro" id="IPR026992">
    <property type="entry name" value="DIOX_N"/>
</dbReference>
<reference evidence="3 4" key="1">
    <citation type="journal article" date="2016" name="Mol. Biol. Evol.">
        <title>Comparative Genomics of Early-Diverging Mushroom-Forming Fungi Provides Insights into the Origins of Lignocellulose Decay Capabilities.</title>
        <authorList>
            <person name="Nagy L.G."/>
            <person name="Riley R."/>
            <person name="Tritt A."/>
            <person name="Adam C."/>
            <person name="Daum C."/>
            <person name="Floudas D."/>
            <person name="Sun H."/>
            <person name="Yadav J.S."/>
            <person name="Pangilinan J."/>
            <person name="Larsson K.H."/>
            <person name="Matsuura K."/>
            <person name="Barry K."/>
            <person name="Labutti K."/>
            <person name="Kuo R."/>
            <person name="Ohm R.A."/>
            <person name="Bhattacharya S.S."/>
            <person name="Shirouzu T."/>
            <person name="Yoshinaga Y."/>
            <person name="Martin F.M."/>
            <person name="Grigoriev I.V."/>
            <person name="Hibbett D.S."/>
        </authorList>
    </citation>
    <scope>NUCLEOTIDE SEQUENCE [LARGE SCALE GENOMIC DNA]</scope>
    <source>
        <strain evidence="3 4">L-15889</strain>
    </source>
</reference>
<feature type="domain" description="Isopenicillin N synthase-like Fe(2+) 2OG dioxygenase" evidence="1">
    <location>
        <begin position="193"/>
        <end position="292"/>
    </location>
</feature>
<dbReference type="Gene3D" id="2.60.120.330">
    <property type="entry name" value="B-lactam Antibiotic, Isopenicillin N Synthase, Chain"/>
    <property type="match status" value="1"/>
</dbReference>
<sequence>MPVAVATSLPQYSRVPVTKEDLEYAGLPVIDLSKADTYEGRVELSKDVVEAMTTIGFFYIINHGLTQAQNDRMFDIANVAFDRVSEEEKQAYTTSFEQVGQYIGYKPRQQWHIKGGVSDQIEQYNMDHDIYKDEHPKPLRPFLSEIDAFSRHCHYHIVHNILRLLAIGLELPEETLMNVHQFSERNESAVRFMKYFPRTDDEEIKTDGVWLKGHTDIGSISVLWSQPISALQILGQDGKWRWIRHIDNALVINAGDVMEFLSGGYYKATIHRVVQPPADQRGYERLGVFYFCKADDDVKLVPFSESPVLQRVEIKRLCDDAVAPTMLEWRKSRTASYGVAQLKMNAKSGHEEEVVKGVLVTHYN</sequence>
<evidence type="ECO:0000259" key="1">
    <source>
        <dbReference type="Pfam" id="PF03171"/>
    </source>
</evidence>
<evidence type="ECO:0000259" key="2">
    <source>
        <dbReference type="Pfam" id="PF14226"/>
    </source>
</evidence>
<dbReference type="Pfam" id="PF03171">
    <property type="entry name" value="2OG-FeII_Oxy"/>
    <property type="match status" value="1"/>
</dbReference>
<dbReference type="PRINTS" id="PR00682">
    <property type="entry name" value="IPNSYNTHASE"/>
</dbReference>
<dbReference type="SUPFAM" id="SSF51197">
    <property type="entry name" value="Clavaminate synthase-like"/>
    <property type="match status" value="1"/>
</dbReference>
<protein>
    <submittedName>
        <fullName evidence="3">Clavaminate synthase-like protein</fullName>
    </submittedName>
</protein>
<dbReference type="AlphaFoldDB" id="A0A165KKS3"/>
<dbReference type="Proteomes" id="UP000076727">
    <property type="component" value="Unassembled WGS sequence"/>
</dbReference>
<dbReference type="InterPro" id="IPR027443">
    <property type="entry name" value="IPNS-like_sf"/>
</dbReference>
<keyword evidence="4" id="KW-1185">Reference proteome</keyword>
<proteinExistence type="predicted"/>
<accession>A0A165KKS3</accession>